<dbReference type="NCBIfam" id="TIGR04337">
    <property type="entry name" value="AmmeMemoSam_rS"/>
    <property type="match status" value="1"/>
</dbReference>
<dbReference type="SFLD" id="SFLDS00029">
    <property type="entry name" value="Radical_SAM"/>
    <property type="match status" value="1"/>
</dbReference>
<evidence type="ECO:0000256" key="2">
    <source>
        <dbReference type="ARBA" id="ARBA00022691"/>
    </source>
</evidence>
<dbReference type="SFLD" id="SFLDG01101">
    <property type="entry name" value="Uncharacterised_Radical_SAM_Su"/>
    <property type="match status" value="1"/>
</dbReference>
<keyword evidence="2 6" id="KW-0949">S-adenosyl-L-methionine</keyword>
<keyword evidence="3 6" id="KW-0479">Metal-binding</keyword>
<dbReference type="GO" id="GO:0003824">
    <property type="term" value="F:catalytic activity"/>
    <property type="evidence" value="ECO:0007669"/>
    <property type="project" value="InterPro"/>
</dbReference>
<dbReference type="PANTHER" id="PTHR30352:SF5">
    <property type="entry name" value="PYRUVATE FORMATE-LYASE 1-ACTIVATING ENZYME"/>
    <property type="match status" value="1"/>
</dbReference>
<dbReference type="InterPro" id="IPR027596">
    <property type="entry name" value="AmmeMemoSam_rS"/>
</dbReference>
<evidence type="ECO:0000256" key="3">
    <source>
        <dbReference type="ARBA" id="ARBA00022723"/>
    </source>
</evidence>
<protein>
    <recommendedName>
        <fullName evidence="7">Radical SAM core domain-containing protein</fullName>
    </recommendedName>
</protein>
<dbReference type="GO" id="GO:0046872">
    <property type="term" value="F:metal ion binding"/>
    <property type="evidence" value="ECO:0007669"/>
    <property type="project" value="UniProtKB-KW"/>
</dbReference>
<reference evidence="8 9" key="1">
    <citation type="journal article" date="2015" name="Microbiome">
        <title>Genomic resolution of linkages in carbon, nitrogen, and sulfur cycling among widespread estuary sediment bacteria.</title>
        <authorList>
            <person name="Baker B.J."/>
            <person name="Lazar C.S."/>
            <person name="Teske A.P."/>
            <person name="Dick G.J."/>
        </authorList>
    </citation>
    <scope>NUCLEOTIDE SEQUENCE [LARGE SCALE GENOMIC DNA]</scope>
    <source>
        <strain evidence="8">SM1_77</strain>
    </source>
</reference>
<gene>
    <name evidence="8" type="ORF">AMJ74_04115</name>
</gene>
<dbReference type="EMBL" id="LJVE01000069">
    <property type="protein sequence ID" value="KPL14055.1"/>
    <property type="molecule type" value="Genomic_DNA"/>
</dbReference>
<feature type="binding site" evidence="6">
    <location>
        <position position="91"/>
    </location>
    <ligand>
        <name>[4Fe-4S] cluster</name>
        <dbReference type="ChEBI" id="CHEBI:49883"/>
        <note>4Fe-4S-S-AdoMet</note>
    </ligand>
</feature>
<dbReference type="PIRSF" id="PIRSF004869">
    <property type="entry name" value="PflX_prd"/>
    <property type="match status" value="1"/>
</dbReference>
<evidence type="ECO:0000313" key="9">
    <source>
        <dbReference type="Proteomes" id="UP000050975"/>
    </source>
</evidence>
<dbReference type="Gene3D" id="3.20.20.70">
    <property type="entry name" value="Aldolase class I"/>
    <property type="match status" value="1"/>
</dbReference>
<dbReference type="PROSITE" id="PS51918">
    <property type="entry name" value="RADICAL_SAM"/>
    <property type="match status" value="1"/>
</dbReference>
<dbReference type="CDD" id="cd01335">
    <property type="entry name" value="Radical_SAM"/>
    <property type="match status" value="1"/>
</dbReference>
<feature type="binding site" evidence="6">
    <location>
        <position position="94"/>
    </location>
    <ligand>
        <name>[4Fe-4S] cluster</name>
        <dbReference type="ChEBI" id="CHEBI:49883"/>
        <note>4Fe-4S-S-AdoMet</note>
    </ligand>
</feature>
<dbReference type="AlphaFoldDB" id="A0A0S8JW25"/>
<dbReference type="Proteomes" id="UP000050975">
    <property type="component" value="Unassembled WGS sequence"/>
</dbReference>
<sequence>MDKELLREAMFYKKLDKGVVQCEVCFRGCVLKRGQRSFCRNKVNIDGRLFSLVYAKPSAVQIDPVEKEPAYHLFPGTDILCFGTAGCNFRCKFCQNWHLSQRSIEEMDYIYELTPKDAVDLAIKKKIPTLSFTYNEPTSFYEYAYDMAKIAKDNGLNILFHSNGSMNPEPLRELLKYTDAVTIDLKGFTEEFYKNTSSAALAPVQRTLKIIKEEKKWLEIVNLLIPGLNDNADDIKRMCLWIKKNLGDDVPLHFSRFFPNYRLTNISATPIKSLEKAHQIALAVGLKYVTIGNVPGHKYNSTFCPQCQKRIIHRTHFQVMESNVKNGQCKFCGYSISGIW</sequence>
<accession>A0A0S8JW25</accession>
<keyword evidence="4 6" id="KW-0408">Iron</keyword>
<dbReference type="InterPro" id="IPR007197">
    <property type="entry name" value="rSAM"/>
</dbReference>
<dbReference type="InterPro" id="IPR016431">
    <property type="entry name" value="Pyrv-formate_lyase-activ_prd"/>
</dbReference>
<dbReference type="InterPro" id="IPR013785">
    <property type="entry name" value="Aldolase_TIM"/>
</dbReference>
<dbReference type="SUPFAM" id="SSF102114">
    <property type="entry name" value="Radical SAM enzymes"/>
    <property type="match status" value="1"/>
</dbReference>
<evidence type="ECO:0000259" key="7">
    <source>
        <dbReference type="PROSITE" id="PS51918"/>
    </source>
</evidence>
<comment type="cofactor">
    <cofactor evidence="6">
        <name>[4Fe-4S] cluster</name>
        <dbReference type="ChEBI" id="CHEBI:49883"/>
    </cofactor>
    <text evidence="6">Binds 1 [4Fe-4S] cluster. The cluster is coordinated with 3 cysteines and an exchangeable S-adenosyl-L-methionine.</text>
</comment>
<name>A0A0S8JW25_UNCW3</name>
<organism evidence="8 9">
    <name type="scientific">candidate division WOR_3 bacterium SM1_77</name>
    <dbReference type="NCBI Taxonomy" id="1703778"/>
    <lineage>
        <taxon>Bacteria</taxon>
        <taxon>Bacteria division WOR-3</taxon>
    </lineage>
</organism>
<keyword evidence="5 6" id="KW-0411">Iron-sulfur</keyword>
<dbReference type="Pfam" id="PF04055">
    <property type="entry name" value="Radical_SAM"/>
    <property type="match status" value="1"/>
</dbReference>
<dbReference type="InterPro" id="IPR058240">
    <property type="entry name" value="rSAM_sf"/>
</dbReference>
<evidence type="ECO:0000313" key="8">
    <source>
        <dbReference type="EMBL" id="KPL14055.1"/>
    </source>
</evidence>
<evidence type="ECO:0000256" key="4">
    <source>
        <dbReference type="ARBA" id="ARBA00023004"/>
    </source>
</evidence>
<feature type="domain" description="Radical SAM core" evidence="7">
    <location>
        <begin position="72"/>
        <end position="287"/>
    </location>
</feature>
<evidence type="ECO:0000256" key="6">
    <source>
        <dbReference type="PIRSR" id="PIRSR004869-50"/>
    </source>
</evidence>
<comment type="caution">
    <text evidence="8">The sequence shown here is derived from an EMBL/GenBank/DDBJ whole genome shotgun (WGS) entry which is preliminary data.</text>
</comment>
<evidence type="ECO:0000256" key="1">
    <source>
        <dbReference type="ARBA" id="ARBA00022485"/>
    </source>
</evidence>
<dbReference type="InterPro" id="IPR034457">
    <property type="entry name" value="Organic_radical-activating"/>
</dbReference>
<dbReference type="GO" id="GO:0051539">
    <property type="term" value="F:4 iron, 4 sulfur cluster binding"/>
    <property type="evidence" value="ECO:0007669"/>
    <property type="project" value="UniProtKB-KW"/>
</dbReference>
<dbReference type="PANTHER" id="PTHR30352">
    <property type="entry name" value="PYRUVATE FORMATE-LYASE-ACTIVATING ENZYME"/>
    <property type="match status" value="1"/>
</dbReference>
<keyword evidence="1" id="KW-0004">4Fe-4S</keyword>
<proteinExistence type="predicted"/>
<dbReference type="PATRIC" id="fig|1703778.3.peg.506"/>
<feature type="binding site" evidence="6">
    <location>
        <position position="87"/>
    </location>
    <ligand>
        <name>[4Fe-4S] cluster</name>
        <dbReference type="ChEBI" id="CHEBI:49883"/>
        <note>4Fe-4S-S-AdoMet</note>
    </ligand>
</feature>
<evidence type="ECO:0000256" key="5">
    <source>
        <dbReference type="ARBA" id="ARBA00023014"/>
    </source>
</evidence>